<gene>
    <name evidence="11" type="primary">pabC</name>
    <name evidence="11" type="ORF">TOI97_01095</name>
</gene>
<evidence type="ECO:0000256" key="2">
    <source>
        <dbReference type="ARBA" id="ARBA00009320"/>
    </source>
</evidence>
<dbReference type="PANTHER" id="PTHR42743">
    <property type="entry name" value="AMINO-ACID AMINOTRANSFERASE"/>
    <property type="match status" value="1"/>
</dbReference>
<protein>
    <recommendedName>
        <fullName evidence="8 10">Aminodeoxychorismate lyase</fullName>
        <ecNumber evidence="8 10">4.1.3.38</ecNumber>
    </recommendedName>
</protein>
<evidence type="ECO:0000256" key="4">
    <source>
        <dbReference type="ARBA" id="ARBA00022898"/>
    </source>
</evidence>
<proteinExistence type="inferred from homology"/>
<organism evidence="11 12">
    <name type="scientific">Denitrificimonas halotolerans</name>
    <dbReference type="NCBI Taxonomy" id="3098930"/>
    <lineage>
        <taxon>Bacteria</taxon>
        <taxon>Pseudomonadati</taxon>
        <taxon>Pseudomonadota</taxon>
        <taxon>Gammaproteobacteria</taxon>
        <taxon>Pseudomonadales</taxon>
        <taxon>Pseudomonadaceae</taxon>
        <taxon>Denitrificimonas</taxon>
    </lineage>
</organism>
<dbReference type="InterPro" id="IPR017824">
    <property type="entry name" value="Aminodeoxychorismate_lyase_IV"/>
</dbReference>
<dbReference type="GO" id="GO:0008696">
    <property type="term" value="F:4-amino-4-deoxychorismate lyase activity"/>
    <property type="evidence" value="ECO:0007669"/>
    <property type="project" value="UniProtKB-EC"/>
</dbReference>
<dbReference type="InterPro" id="IPR036038">
    <property type="entry name" value="Aminotransferase-like"/>
</dbReference>
<evidence type="ECO:0000256" key="3">
    <source>
        <dbReference type="ARBA" id="ARBA00011738"/>
    </source>
</evidence>
<dbReference type="NCBIfam" id="NF004761">
    <property type="entry name" value="PRK06092.1"/>
    <property type="match status" value="1"/>
</dbReference>
<dbReference type="InterPro" id="IPR043131">
    <property type="entry name" value="BCAT-like_N"/>
</dbReference>
<dbReference type="SUPFAM" id="SSF56752">
    <property type="entry name" value="D-aminoacid aminotransferase-like PLP-dependent enzymes"/>
    <property type="match status" value="1"/>
</dbReference>
<dbReference type="CDD" id="cd01559">
    <property type="entry name" value="ADCL_like"/>
    <property type="match status" value="1"/>
</dbReference>
<dbReference type="InterPro" id="IPR043132">
    <property type="entry name" value="BCAT-like_C"/>
</dbReference>
<dbReference type="Gene3D" id="3.30.470.10">
    <property type="match status" value="1"/>
</dbReference>
<evidence type="ECO:0000256" key="9">
    <source>
        <dbReference type="ARBA" id="ARBA00049529"/>
    </source>
</evidence>
<accession>A0ABU5GML3</accession>
<dbReference type="Proteomes" id="UP001294570">
    <property type="component" value="Unassembled WGS sequence"/>
</dbReference>
<evidence type="ECO:0000313" key="11">
    <source>
        <dbReference type="EMBL" id="MDY7218178.1"/>
    </source>
</evidence>
<comment type="cofactor">
    <cofactor evidence="1">
        <name>pyridoxal 5'-phosphate</name>
        <dbReference type="ChEBI" id="CHEBI:597326"/>
    </cofactor>
</comment>
<evidence type="ECO:0000256" key="6">
    <source>
        <dbReference type="ARBA" id="ARBA00023239"/>
    </source>
</evidence>
<dbReference type="Pfam" id="PF01063">
    <property type="entry name" value="Aminotran_4"/>
    <property type="match status" value="1"/>
</dbReference>
<dbReference type="EMBL" id="JAXIVU010000001">
    <property type="protein sequence ID" value="MDY7218178.1"/>
    <property type="molecule type" value="Genomic_DNA"/>
</dbReference>
<comment type="catalytic activity">
    <reaction evidence="9">
        <text>4-amino-4-deoxychorismate = 4-aminobenzoate + pyruvate + H(+)</text>
        <dbReference type="Rhea" id="RHEA:16201"/>
        <dbReference type="ChEBI" id="CHEBI:15361"/>
        <dbReference type="ChEBI" id="CHEBI:15378"/>
        <dbReference type="ChEBI" id="CHEBI:17836"/>
        <dbReference type="ChEBI" id="CHEBI:58406"/>
        <dbReference type="EC" id="4.1.3.38"/>
    </reaction>
</comment>
<keyword evidence="5" id="KW-0289">Folate biosynthesis</keyword>
<evidence type="ECO:0000313" key="12">
    <source>
        <dbReference type="Proteomes" id="UP001294570"/>
    </source>
</evidence>
<dbReference type="InterPro" id="IPR050571">
    <property type="entry name" value="Class-IV_PLP-Dep_Aminotrnsfr"/>
</dbReference>
<dbReference type="RefSeq" id="WP_321552276.1">
    <property type="nucleotide sequence ID" value="NZ_JAXIVU010000001.1"/>
</dbReference>
<evidence type="ECO:0000256" key="1">
    <source>
        <dbReference type="ARBA" id="ARBA00001933"/>
    </source>
</evidence>
<name>A0ABU5GML3_9GAMM</name>
<dbReference type="PANTHER" id="PTHR42743:SF2">
    <property type="entry name" value="AMINODEOXYCHORISMATE LYASE"/>
    <property type="match status" value="1"/>
</dbReference>
<evidence type="ECO:0000256" key="5">
    <source>
        <dbReference type="ARBA" id="ARBA00022909"/>
    </source>
</evidence>
<sequence>MQAWINGQPATSIDVADRGLAYGDGLFETIKVSQGRAALLGRHLERLQEGCQRLMIPCEMQLLRRELDDYMQLIGNGVCKLIVTRGMGQRGYALPQQSVVQRILQASSFPQWPAAYAEQGIALFSCQLRLSQQPKLAGLKHLNRLEQVLARAEWSDSTYAEGALLDEQERVVDGVFSNLFIVQNQRLLTPDLRRCGVAGVMRAELLARAQAAGIEVQVKDIPRSEMLQADEIFTANSLYGIWPVRNYAGRCWAVGKMTRRLQQMIKDLTGE</sequence>
<dbReference type="InterPro" id="IPR001544">
    <property type="entry name" value="Aminotrans_IV"/>
</dbReference>
<keyword evidence="4" id="KW-0663">Pyridoxal phosphate</keyword>
<evidence type="ECO:0000256" key="7">
    <source>
        <dbReference type="ARBA" id="ARBA00035633"/>
    </source>
</evidence>
<comment type="subunit">
    <text evidence="3">Homodimer.</text>
</comment>
<dbReference type="NCBIfam" id="TIGR03461">
    <property type="entry name" value="pabC_Proteo"/>
    <property type="match status" value="1"/>
</dbReference>
<comment type="pathway">
    <text evidence="7">Cofactor biosynthesis; tetrahydrofolate biosynthesis; 4-aminobenzoate from chorismate: step 2/2.</text>
</comment>
<keyword evidence="6 11" id="KW-0456">Lyase</keyword>
<reference evidence="11 12" key="1">
    <citation type="submission" date="2023-12" db="EMBL/GenBank/DDBJ databases">
        <title>Denitrificimonas halotolerans sp. nov.,a novel species isolated from landfill leachate.</title>
        <authorList>
            <person name="Wang S."/>
        </authorList>
    </citation>
    <scope>NUCLEOTIDE SEQUENCE [LARGE SCALE GENOMIC DNA]</scope>
    <source>
        <strain evidence="11 12">JX-1</strain>
    </source>
</reference>
<comment type="similarity">
    <text evidence="2">Belongs to the class-IV pyridoxal-phosphate-dependent aminotransferase family.</text>
</comment>
<dbReference type="EC" id="4.1.3.38" evidence="8 10"/>
<comment type="caution">
    <text evidence="11">The sequence shown here is derived from an EMBL/GenBank/DDBJ whole genome shotgun (WGS) entry which is preliminary data.</text>
</comment>
<dbReference type="Gene3D" id="3.20.10.10">
    <property type="entry name" value="D-amino Acid Aminotransferase, subunit A, domain 2"/>
    <property type="match status" value="1"/>
</dbReference>
<evidence type="ECO:0000256" key="8">
    <source>
        <dbReference type="ARBA" id="ARBA00035676"/>
    </source>
</evidence>
<keyword evidence="12" id="KW-1185">Reference proteome</keyword>
<evidence type="ECO:0000256" key="10">
    <source>
        <dbReference type="NCBIfam" id="TIGR03461"/>
    </source>
</evidence>